<dbReference type="SUPFAM" id="SSF47895">
    <property type="entry name" value="Transducin (alpha subunit), insertion domain"/>
    <property type="match status" value="1"/>
</dbReference>
<dbReference type="AlphaFoldDB" id="X6ME63"/>
<evidence type="ECO:0000313" key="8">
    <source>
        <dbReference type="Proteomes" id="UP000023152"/>
    </source>
</evidence>
<organism evidence="7 8">
    <name type="scientific">Reticulomyxa filosa</name>
    <dbReference type="NCBI Taxonomy" id="46433"/>
    <lineage>
        <taxon>Eukaryota</taxon>
        <taxon>Sar</taxon>
        <taxon>Rhizaria</taxon>
        <taxon>Retaria</taxon>
        <taxon>Foraminifera</taxon>
        <taxon>Monothalamids</taxon>
        <taxon>Reticulomyxidae</taxon>
        <taxon>Reticulomyxa</taxon>
    </lineage>
</organism>
<dbReference type="Pfam" id="PF00503">
    <property type="entry name" value="G-alpha"/>
    <property type="match status" value="1"/>
</dbReference>
<evidence type="ECO:0000256" key="4">
    <source>
        <dbReference type="ARBA" id="ARBA00023224"/>
    </source>
</evidence>
<feature type="binding site" evidence="5">
    <location>
        <begin position="276"/>
        <end position="279"/>
    </location>
    <ligand>
        <name>GTP</name>
        <dbReference type="ChEBI" id="CHEBI:37565"/>
    </ligand>
</feature>
<sequence length="369" mass="43824">VSGKTTVVKQLLRIHNEQEEKKQFDVVQCLEEIHKMVWCDIYDLCVWNKKDREKRKGYERMDEDCRQLVDAMVKDNILLYKQPVIRKQMAETIKKIWASEGIQSTFEYRRKQHVMDNTPFFLNKIDKLYVSGEERDQQNIDEKKFVDDNMYDDGDNGDDVDHIELSQMQYIPTWEDYLRIRDQTSGVLTYNIKPKIQNKIWNFRITDVGGQRSERKKWVKVFGGVNVVFYVMSLSGYDQVIYENNDVKCYDESFNVFHEVSCNPVFQATDFVLFLNKLDLFDDKLQTVPFTVYDTTFDEDSKHDKAKIIRYVQQKFESIWHNDCPQDWPEKRVLYFHSTCCLDTKAMQSIVAGVNISVIKRTLRDASVF</sequence>
<feature type="binding site" evidence="6">
    <location>
        <position position="184"/>
    </location>
    <ligand>
        <name>Mg(2+)</name>
        <dbReference type="ChEBI" id="CHEBI:18420"/>
    </ligand>
</feature>
<gene>
    <name evidence="7" type="ORF">RFI_25079</name>
</gene>
<dbReference type="OrthoDB" id="5817230at2759"/>
<feature type="non-terminal residue" evidence="7">
    <location>
        <position position="1"/>
    </location>
</feature>
<name>X6ME63_RETFI</name>
<dbReference type="GO" id="GO:0005834">
    <property type="term" value="C:heterotrimeric G-protein complex"/>
    <property type="evidence" value="ECO:0007669"/>
    <property type="project" value="TreeGrafter"/>
</dbReference>
<feature type="binding site" evidence="6">
    <location>
        <position position="5"/>
    </location>
    <ligand>
        <name>Mg(2+)</name>
        <dbReference type="ChEBI" id="CHEBI:18420"/>
    </ligand>
</feature>
<dbReference type="FunFam" id="3.40.50.300:FF:000692">
    <property type="entry name" value="Guanine nucleotide-binding protein subunit alpha"/>
    <property type="match status" value="1"/>
</dbReference>
<keyword evidence="8" id="KW-1185">Reference proteome</keyword>
<evidence type="ECO:0000256" key="1">
    <source>
        <dbReference type="ARBA" id="ARBA00022723"/>
    </source>
</evidence>
<dbReference type="GO" id="GO:0001664">
    <property type="term" value="F:G protein-coupled receptor binding"/>
    <property type="evidence" value="ECO:0007669"/>
    <property type="project" value="TreeGrafter"/>
</dbReference>
<comment type="caution">
    <text evidence="7">The sequence shown here is derived from an EMBL/GenBank/DDBJ whole genome shotgun (WGS) entry which is preliminary data.</text>
</comment>
<keyword evidence="6" id="KW-0460">Magnesium</keyword>
<dbReference type="PANTHER" id="PTHR10218">
    <property type="entry name" value="GTP-BINDING PROTEIN ALPHA SUBUNIT"/>
    <property type="match status" value="1"/>
</dbReference>
<dbReference type="Gene3D" id="3.40.50.300">
    <property type="entry name" value="P-loop containing nucleotide triphosphate hydrolases"/>
    <property type="match status" value="1"/>
</dbReference>
<dbReference type="GO" id="GO:0031683">
    <property type="term" value="F:G-protein beta/gamma-subunit complex binding"/>
    <property type="evidence" value="ECO:0007669"/>
    <property type="project" value="InterPro"/>
</dbReference>
<dbReference type="Proteomes" id="UP000023152">
    <property type="component" value="Unassembled WGS sequence"/>
</dbReference>
<dbReference type="GO" id="GO:0046872">
    <property type="term" value="F:metal ion binding"/>
    <property type="evidence" value="ECO:0007669"/>
    <property type="project" value="UniProtKB-KW"/>
</dbReference>
<evidence type="ECO:0000256" key="3">
    <source>
        <dbReference type="ARBA" id="ARBA00023134"/>
    </source>
</evidence>
<keyword evidence="1 6" id="KW-0479">Metal-binding</keyword>
<dbReference type="InterPro" id="IPR027417">
    <property type="entry name" value="P-loop_NTPase"/>
</dbReference>
<keyword evidence="4" id="KW-0807">Transducer</keyword>
<protein>
    <submittedName>
        <fullName evidence="7">Guanine nucleotide binding protein</fullName>
    </submittedName>
</protein>
<dbReference type="EMBL" id="ASPP01021536">
    <property type="protein sequence ID" value="ETO12298.1"/>
    <property type="molecule type" value="Genomic_DNA"/>
</dbReference>
<evidence type="ECO:0000256" key="2">
    <source>
        <dbReference type="ARBA" id="ARBA00022741"/>
    </source>
</evidence>
<dbReference type="GO" id="GO:0007188">
    <property type="term" value="P:adenylate cyclase-modulating G protein-coupled receptor signaling pathway"/>
    <property type="evidence" value="ECO:0007669"/>
    <property type="project" value="TreeGrafter"/>
</dbReference>
<evidence type="ECO:0000256" key="5">
    <source>
        <dbReference type="PIRSR" id="PIRSR601019-1"/>
    </source>
</evidence>
<dbReference type="Gene3D" id="1.10.400.10">
    <property type="entry name" value="GI Alpha 1, domain 2-like"/>
    <property type="match status" value="1"/>
</dbReference>
<accession>X6ME63</accession>
<dbReference type="PRINTS" id="PR00318">
    <property type="entry name" value="GPROTEINA"/>
</dbReference>
<keyword evidence="2 5" id="KW-0547">Nucleotide-binding</keyword>
<dbReference type="GO" id="GO:0005737">
    <property type="term" value="C:cytoplasm"/>
    <property type="evidence" value="ECO:0007669"/>
    <property type="project" value="TreeGrafter"/>
</dbReference>
<evidence type="ECO:0000256" key="6">
    <source>
        <dbReference type="PIRSR" id="PIRSR601019-2"/>
    </source>
</evidence>
<feature type="binding site" evidence="5">
    <location>
        <begin position="178"/>
        <end position="184"/>
    </location>
    <ligand>
        <name>GTP</name>
        <dbReference type="ChEBI" id="CHEBI:37565"/>
    </ligand>
</feature>
<evidence type="ECO:0000313" key="7">
    <source>
        <dbReference type="EMBL" id="ETO12298.1"/>
    </source>
</evidence>
<dbReference type="PROSITE" id="PS51882">
    <property type="entry name" value="G_ALPHA"/>
    <property type="match status" value="1"/>
</dbReference>
<dbReference type="SMART" id="SM00275">
    <property type="entry name" value="G_alpha"/>
    <property type="match status" value="1"/>
</dbReference>
<dbReference type="SUPFAM" id="SSF52540">
    <property type="entry name" value="P-loop containing nucleoside triphosphate hydrolases"/>
    <property type="match status" value="1"/>
</dbReference>
<dbReference type="PANTHER" id="PTHR10218:SF302">
    <property type="entry name" value="GUANINE NUCLEOTIDE-BINDING PROTEIN ALPHA-5 SUBUNIT"/>
    <property type="match status" value="1"/>
</dbReference>
<dbReference type="InterPro" id="IPR011025">
    <property type="entry name" value="GproteinA_insert"/>
</dbReference>
<dbReference type="GO" id="GO:0005525">
    <property type="term" value="F:GTP binding"/>
    <property type="evidence" value="ECO:0007669"/>
    <property type="project" value="UniProtKB-KW"/>
</dbReference>
<reference evidence="7 8" key="1">
    <citation type="journal article" date="2013" name="Curr. Biol.">
        <title>The Genome of the Foraminiferan Reticulomyxa filosa.</title>
        <authorList>
            <person name="Glockner G."/>
            <person name="Hulsmann N."/>
            <person name="Schleicher M."/>
            <person name="Noegel A.A."/>
            <person name="Eichinger L."/>
            <person name="Gallinger C."/>
            <person name="Pawlowski J."/>
            <person name="Sierra R."/>
            <person name="Euteneuer U."/>
            <person name="Pillet L."/>
            <person name="Moustafa A."/>
            <person name="Platzer M."/>
            <person name="Groth M."/>
            <person name="Szafranski K."/>
            <person name="Schliwa M."/>
        </authorList>
    </citation>
    <scope>NUCLEOTIDE SEQUENCE [LARGE SCALE GENOMIC DNA]</scope>
</reference>
<keyword evidence="3 5" id="KW-0342">GTP-binding</keyword>
<dbReference type="InterPro" id="IPR001019">
    <property type="entry name" value="Gprotein_alpha_su"/>
</dbReference>
<proteinExistence type="predicted"/>
<feature type="binding site" evidence="5">
    <location>
        <begin position="207"/>
        <end position="211"/>
    </location>
    <ligand>
        <name>GTP</name>
        <dbReference type="ChEBI" id="CHEBI:37565"/>
    </ligand>
</feature>
<dbReference type="GO" id="GO:0003924">
    <property type="term" value="F:GTPase activity"/>
    <property type="evidence" value="ECO:0007669"/>
    <property type="project" value="InterPro"/>
</dbReference>